<dbReference type="Pfam" id="PF21189">
    <property type="entry name" value="PHA02142"/>
    <property type="match status" value="1"/>
</dbReference>
<protein>
    <recommendedName>
        <fullName evidence="2">RNA ligase domain-containing protein</fullName>
    </recommendedName>
</protein>
<organism evidence="3 4">
    <name type="scientific">Parachaetomium inaequale</name>
    <dbReference type="NCBI Taxonomy" id="2588326"/>
    <lineage>
        <taxon>Eukaryota</taxon>
        <taxon>Fungi</taxon>
        <taxon>Dikarya</taxon>
        <taxon>Ascomycota</taxon>
        <taxon>Pezizomycotina</taxon>
        <taxon>Sordariomycetes</taxon>
        <taxon>Sordariomycetidae</taxon>
        <taxon>Sordariales</taxon>
        <taxon>Chaetomiaceae</taxon>
        <taxon>Parachaetomium</taxon>
    </lineage>
</organism>
<evidence type="ECO:0000313" key="3">
    <source>
        <dbReference type="EMBL" id="KAK4034343.1"/>
    </source>
</evidence>
<feature type="domain" description="RNA ligase" evidence="2">
    <location>
        <begin position="302"/>
        <end position="497"/>
    </location>
</feature>
<reference evidence="4" key="1">
    <citation type="journal article" date="2023" name="Mol. Phylogenet. Evol.">
        <title>Genome-scale phylogeny and comparative genomics of the fungal order Sordariales.</title>
        <authorList>
            <person name="Hensen N."/>
            <person name="Bonometti L."/>
            <person name="Westerberg I."/>
            <person name="Brannstrom I.O."/>
            <person name="Guillou S."/>
            <person name="Cros-Aarteil S."/>
            <person name="Calhoun S."/>
            <person name="Haridas S."/>
            <person name="Kuo A."/>
            <person name="Mondo S."/>
            <person name="Pangilinan J."/>
            <person name="Riley R."/>
            <person name="LaButti K."/>
            <person name="Andreopoulos B."/>
            <person name="Lipzen A."/>
            <person name="Chen C."/>
            <person name="Yan M."/>
            <person name="Daum C."/>
            <person name="Ng V."/>
            <person name="Clum A."/>
            <person name="Steindorff A."/>
            <person name="Ohm R.A."/>
            <person name="Martin F."/>
            <person name="Silar P."/>
            <person name="Natvig D.O."/>
            <person name="Lalanne C."/>
            <person name="Gautier V."/>
            <person name="Ament-Velasquez S.L."/>
            <person name="Kruys A."/>
            <person name="Hutchinson M.I."/>
            <person name="Powell A.J."/>
            <person name="Barry K."/>
            <person name="Miller A.N."/>
            <person name="Grigoriev I.V."/>
            <person name="Debuchy R."/>
            <person name="Gladieux P."/>
            <person name="Hiltunen Thoren M."/>
            <person name="Johannesson H."/>
        </authorList>
    </citation>
    <scope>NUCLEOTIDE SEQUENCE [LARGE SCALE GENOMIC DNA]</scope>
    <source>
        <strain evidence="4">CBS 284.82</strain>
    </source>
</reference>
<evidence type="ECO:0000256" key="1">
    <source>
        <dbReference type="SAM" id="MobiDB-lite"/>
    </source>
</evidence>
<dbReference type="EMBL" id="MU854483">
    <property type="protein sequence ID" value="KAK4034343.1"/>
    <property type="molecule type" value="Genomic_DNA"/>
</dbReference>
<dbReference type="Gene3D" id="3.30.470.30">
    <property type="entry name" value="DNA ligase/mRNA capping enzyme"/>
    <property type="match status" value="1"/>
</dbReference>
<dbReference type="Proteomes" id="UP001303115">
    <property type="component" value="Unassembled WGS sequence"/>
</dbReference>
<evidence type="ECO:0000259" key="2">
    <source>
        <dbReference type="Pfam" id="PF09414"/>
    </source>
</evidence>
<sequence length="731" mass="79666">MSAQAKGADLRAWLDAAIFSADAALPLDPPGIADAGIADTGIAGTGIADTGKEASASEPVVASSKTEAEITAESALVRAEVPSHKRNLATVRRITAVMAIDDDHDVLTIDGWKVVADKTENFSRGEYVLFFEIDSFLPAGSEFEEWFTDIGPPITFNGETGYRVGTSVWTDKHDNEIISQGHVFHLSDFPEIDEKVCDLHWEHVNETEEQFADFLCGIDFSDEFGVKKWESFPEIVQETPDMPARMAENMKAPMSVPKTNDNTRSIPTSNPKPPSFIIKADMERVQNCPNLFTKPKYQNFLFQESVKMDGANMTIYFVSNDSNIDMPALPTPDHTNHHTFLKFAVHPNGRLGVCTRAQDLLPHLLPSKSVPSHTPYWTATLAAGLHLILPALNSNLAIQAELVGASIQGNPYHYPEGSHELLVFAITEFTACTSKRWDPRRVETFAQKHGLKHVPVLGYRTIPSVARNHQDLVVRAELKKGEGLVFKNCTDERWFKVLSNRWILEKGDEMHARAAAQGGKKGNKKKGKDKGGVKKEVVPVPQVVERPKKWEASREQVQIIRLVFRDLKDWIQRDDGLKKWMEEWNMGFHGDPGGAKEVEGSAGVTVQETVGSGMMESGQTNGKAAGANSAAIDFAGTNSVGISFTVSDYTGTGPTAANSTVTNPTVTNSAVATSTGTHSVTKCAAAESAGVPLAAIGARIKLNSQTTDRFGVSAVKRNELADWLGVEGFGL</sequence>
<keyword evidence="4" id="KW-1185">Reference proteome</keyword>
<dbReference type="Pfam" id="PF09414">
    <property type="entry name" value="RNA_ligase"/>
    <property type="match status" value="1"/>
</dbReference>
<name>A0AAN6PCQ4_9PEZI</name>
<proteinExistence type="predicted"/>
<dbReference type="AlphaFoldDB" id="A0AAN6PCQ4"/>
<dbReference type="SUPFAM" id="SSF56091">
    <property type="entry name" value="DNA ligase/mRNA capping enzyme, catalytic domain"/>
    <property type="match status" value="1"/>
</dbReference>
<comment type="caution">
    <text evidence="3">The sequence shown here is derived from an EMBL/GenBank/DDBJ whole genome shotgun (WGS) entry which is preliminary data.</text>
</comment>
<feature type="region of interest" description="Disordered" evidence="1">
    <location>
        <begin position="513"/>
        <end position="534"/>
    </location>
</feature>
<dbReference type="InterPro" id="IPR021122">
    <property type="entry name" value="RNA_ligase_dom_REL/Rnl2"/>
</dbReference>
<evidence type="ECO:0000313" key="4">
    <source>
        <dbReference type="Proteomes" id="UP001303115"/>
    </source>
</evidence>
<accession>A0AAN6PCQ4</accession>
<gene>
    <name evidence="3" type="ORF">C8A01DRAFT_39168</name>
</gene>